<proteinExistence type="predicted"/>
<organism evidence="1 2">
    <name type="scientific">Deinococcus aerius</name>
    <dbReference type="NCBI Taxonomy" id="200253"/>
    <lineage>
        <taxon>Bacteria</taxon>
        <taxon>Thermotogati</taxon>
        <taxon>Deinococcota</taxon>
        <taxon>Deinococci</taxon>
        <taxon>Deinococcales</taxon>
        <taxon>Deinococcaceae</taxon>
        <taxon>Deinococcus</taxon>
    </lineage>
</organism>
<gene>
    <name evidence="1" type="ORF">DAERI_250023</name>
</gene>
<protein>
    <submittedName>
        <fullName evidence="1">Tetratricopeptide TPR_2</fullName>
    </submittedName>
</protein>
<dbReference type="Gene3D" id="1.25.40.10">
    <property type="entry name" value="Tetratricopeptide repeat domain"/>
    <property type="match status" value="1"/>
</dbReference>
<dbReference type="OrthoDB" id="54924at2"/>
<dbReference type="AlphaFoldDB" id="A0A2I9DNJ4"/>
<evidence type="ECO:0000313" key="2">
    <source>
        <dbReference type="Proteomes" id="UP000236569"/>
    </source>
</evidence>
<dbReference type="InterPro" id="IPR011990">
    <property type="entry name" value="TPR-like_helical_dom_sf"/>
</dbReference>
<dbReference type="InterPro" id="IPR036388">
    <property type="entry name" value="WH-like_DNA-bd_sf"/>
</dbReference>
<reference evidence="2" key="1">
    <citation type="submission" date="2018-01" db="EMBL/GenBank/DDBJ databases">
        <title>Draft Genome Sequence of the Radioresistant Bacterium Deinococcus aerius TR0125, Isolated from the Higher Atmosphere above Japan.</title>
        <authorList>
            <person name="Satoh K."/>
            <person name="Arai H."/>
            <person name="Sanzen T."/>
            <person name="Kawaguchi Y."/>
            <person name="Hayashi H."/>
            <person name="Yokobori S."/>
            <person name="Yamagishi A."/>
            <person name="Oono Y."/>
            <person name="Narumi I."/>
        </authorList>
    </citation>
    <scope>NUCLEOTIDE SEQUENCE [LARGE SCALE GENOMIC DNA]</scope>
    <source>
        <strain evidence="2">TR0125</strain>
    </source>
</reference>
<dbReference type="Proteomes" id="UP000236569">
    <property type="component" value="Unassembled WGS sequence"/>
</dbReference>
<sequence length="532" mass="57618">MKAPELAAHLRHLLAVGAWEPARLNLLTGAQGVRSREDGALLGRVAREVPREAWPEPGWRRALAWAAYRAGDVPLMRDLLAAGTPGLEAFAAFLACAEGRLAEAITLARAGLEGPDPAVAARFRAQALTRLGSPGWREAYADALRRARGRDRALVRLDYAVALSWREEDVAARPEFAQATVEFAGDAWGQAFAGSNLGITCLRLGDLRGAERALGQARKVAGRDGAGQHRMAVQQGLGGVYRAYGEYPRARWAFREAARLALTVDDRVTALLGEAHTLTLWGRPDEALAVLYDAAGQAGMLDPDAGSHPVFAHVAAVRLLLGDEAGAREALGRAGNLTRDDRRLAEVVRAELSRRQGDLEAARAALLALDMRPVWVGEMARLFPALFALVDVLPLAPPPPVARVNAEGPVTVTLHGETLPLRPNRPEATLLVLLVSEGGRLSRERVQDALDLPGRDENARRKELSRAVGALREVLGWPESVVTEGGMIGLSAEVEWRLHLPPPERADLFCEGRTDRWVNDWRVDKAPLMETG</sequence>
<dbReference type="EMBL" id="BFAG01000025">
    <property type="protein sequence ID" value="GBF08188.1"/>
    <property type="molecule type" value="Genomic_DNA"/>
</dbReference>
<accession>A0A2I9DNJ4</accession>
<evidence type="ECO:0000313" key="1">
    <source>
        <dbReference type="EMBL" id="GBF08188.1"/>
    </source>
</evidence>
<comment type="caution">
    <text evidence="1">The sequence shown here is derived from an EMBL/GenBank/DDBJ whole genome shotgun (WGS) entry which is preliminary data.</text>
</comment>
<name>A0A2I9DNJ4_9DEIO</name>
<keyword evidence="2" id="KW-1185">Reference proteome</keyword>
<dbReference type="RefSeq" id="WP_103131462.1">
    <property type="nucleotide sequence ID" value="NZ_BFAG01000025.1"/>
</dbReference>
<dbReference type="Gene3D" id="1.10.10.10">
    <property type="entry name" value="Winged helix-like DNA-binding domain superfamily/Winged helix DNA-binding domain"/>
    <property type="match status" value="1"/>
</dbReference>
<dbReference type="SUPFAM" id="SSF48452">
    <property type="entry name" value="TPR-like"/>
    <property type="match status" value="2"/>
</dbReference>